<dbReference type="InterPro" id="IPR050275">
    <property type="entry name" value="PGM_Phosphatase"/>
</dbReference>
<dbReference type="PANTHER" id="PTHR48100">
    <property type="entry name" value="BROAD-SPECIFICITY PHOSPHATASE YOR283W-RELATED"/>
    <property type="match status" value="1"/>
</dbReference>
<dbReference type="Gene3D" id="3.40.50.1240">
    <property type="entry name" value="Phosphoglycerate mutase-like"/>
    <property type="match status" value="1"/>
</dbReference>
<dbReference type="Pfam" id="PF00300">
    <property type="entry name" value="His_Phos_1"/>
    <property type="match status" value="1"/>
</dbReference>
<proteinExistence type="predicted"/>
<dbReference type="Proteomes" id="UP000516320">
    <property type="component" value="Chromosome"/>
</dbReference>
<dbReference type="PROSITE" id="PS00175">
    <property type="entry name" value="PG_MUTASE"/>
    <property type="match status" value="1"/>
</dbReference>
<accession>A0A7H0SRS2</accession>
<name>A0A7H0SRS2_9CORY</name>
<dbReference type="PANTHER" id="PTHR48100:SF1">
    <property type="entry name" value="HISTIDINE PHOSPHATASE FAMILY PROTEIN-RELATED"/>
    <property type="match status" value="1"/>
</dbReference>
<sequence length="213" mass="23680">MSTGRIILMRHGETTSNVAQLLDTRPPGAWLTDRGQEQAREAGRVCAQDYPKLAAVYCSIAIRAGQTAMLLSAEYERLRGQRRGSLPVRSLAGVQEVDMGDWEMRGDDAAFQDYYHCLAGWLGGDPDARAPGGENYCDVLHRYRPALEQVRRRHGKDDVVIVSHGAATRVAAVHACGVDPDFAFENRLANCRRIILEPGENDFGQWRLVEWGV</sequence>
<dbReference type="SMART" id="SM00855">
    <property type="entry name" value="PGAM"/>
    <property type="match status" value="1"/>
</dbReference>
<evidence type="ECO:0000313" key="4">
    <source>
        <dbReference type="Proteomes" id="UP000516320"/>
    </source>
</evidence>
<reference evidence="3 4" key="1">
    <citation type="submission" date="2019-12" db="EMBL/GenBank/DDBJ databases">
        <title>Corynebacterium sp. nov., isolated from feces of the Anser Albifrons in China.</title>
        <authorList>
            <person name="Liu Q."/>
        </authorList>
    </citation>
    <scope>NUCLEOTIDE SEQUENCE [LARGE SCALE GENOMIC DNA]</scope>
    <source>
        <strain evidence="3 4">4H37-19</strain>
    </source>
</reference>
<organism evidence="3 4">
    <name type="scientific">Corynebacterium poyangense</name>
    <dbReference type="NCBI Taxonomy" id="2684405"/>
    <lineage>
        <taxon>Bacteria</taxon>
        <taxon>Bacillati</taxon>
        <taxon>Actinomycetota</taxon>
        <taxon>Actinomycetes</taxon>
        <taxon>Mycobacteriales</taxon>
        <taxon>Corynebacteriaceae</taxon>
        <taxon>Corynebacterium</taxon>
    </lineage>
</organism>
<evidence type="ECO:0000256" key="1">
    <source>
        <dbReference type="ARBA" id="ARBA00023152"/>
    </source>
</evidence>
<dbReference type="InterPro" id="IPR029033">
    <property type="entry name" value="His_PPase_superfam"/>
</dbReference>
<evidence type="ECO:0000313" key="3">
    <source>
        <dbReference type="EMBL" id="QNQ91247.1"/>
    </source>
</evidence>
<keyword evidence="4" id="KW-1185">Reference proteome</keyword>
<gene>
    <name evidence="3" type="ORF">GP475_11835</name>
</gene>
<dbReference type="RefSeq" id="WP_187974557.1">
    <property type="nucleotide sequence ID" value="NZ_CP046884.1"/>
</dbReference>
<dbReference type="GO" id="GO:0016791">
    <property type="term" value="F:phosphatase activity"/>
    <property type="evidence" value="ECO:0007669"/>
    <property type="project" value="TreeGrafter"/>
</dbReference>
<dbReference type="InterPro" id="IPR013078">
    <property type="entry name" value="His_Pase_superF_clade-1"/>
</dbReference>
<dbReference type="EMBL" id="CP046884">
    <property type="protein sequence ID" value="QNQ91247.1"/>
    <property type="molecule type" value="Genomic_DNA"/>
</dbReference>
<dbReference type="CDD" id="cd07067">
    <property type="entry name" value="HP_PGM_like"/>
    <property type="match status" value="1"/>
</dbReference>
<evidence type="ECO:0000256" key="2">
    <source>
        <dbReference type="ARBA" id="ARBA00023235"/>
    </source>
</evidence>
<dbReference type="InterPro" id="IPR001345">
    <property type="entry name" value="PG/BPGM_mutase_AS"/>
</dbReference>
<dbReference type="AlphaFoldDB" id="A0A7H0SRS2"/>
<dbReference type="KEGG" id="cpoy:GP475_11835"/>
<keyword evidence="2" id="KW-0413">Isomerase</keyword>
<keyword evidence="1" id="KW-0324">Glycolysis</keyword>
<protein>
    <submittedName>
        <fullName evidence="3">Histidine phosphatase family protein</fullName>
    </submittedName>
</protein>
<dbReference type="GO" id="GO:0005737">
    <property type="term" value="C:cytoplasm"/>
    <property type="evidence" value="ECO:0007669"/>
    <property type="project" value="TreeGrafter"/>
</dbReference>
<dbReference type="SUPFAM" id="SSF53254">
    <property type="entry name" value="Phosphoglycerate mutase-like"/>
    <property type="match status" value="1"/>
</dbReference>